<gene>
    <name evidence="2" type="ORF">VFPBJ_08166</name>
</gene>
<feature type="compositionally biased region" description="Basic and acidic residues" evidence="1">
    <location>
        <begin position="52"/>
        <end position="62"/>
    </location>
</feature>
<evidence type="ECO:0000313" key="3">
    <source>
        <dbReference type="Proteomes" id="UP000078240"/>
    </source>
</evidence>
<dbReference type="Proteomes" id="UP000078240">
    <property type="component" value="Unassembled WGS sequence"/>
</dbReference>
<feature type="region of interest" description="Disordered" evidence="1">
    <location>
        <begin position="45"/>
        <end position="69"/>
    </location>
</feature>
<accession>A0A179GIK9</accession>
<feature type="compositionally biased region" description="Low complexity" evidence="1">
    <location>
        <begin position="237"/>
        <end position="257"/>
    </location>
</feature>
<feature type="compositionally biased region" description="Basic and acidic residues" evidence="1">
    <location>
        <begin position="272"/>
        <end position="282"/>
    </location>
</feature>
<name>A0A179GIK9_PURLI</name>
<dbReference type="AlphaFoldDB" id="A0A179GIK9"/>
<protein>
    <submittedName>
        <fullName evidence="2">Uncharacterized protein</fullName>
    </submittedName>
</protein>
<reference evidence="2 3" key="1">
    <citation type="submission" date="2016-01" db="EMBL/GenBank/DDBJ databases">
        <title>Biosynthesis of antibiotic leucinostatins and their inhibition on Phytophthora in bio-control Purpureocillium lilacinum.</title>
        <authorList>
            <person name="Wang G."/>
            <person name="Liu Z."/>
            <person name="Lin R."/>
            <person name="Li E."/>
            <person name="Mao Z."/>
            <person name="Ling J."/>
            <person name="Yin W."/>
            <person name="Xie B."/>
        </authorList>
    </citation>
    <scope>NUCLEOTIDE SEQUENCE [LARGE SCALE GENOMIC DNA]</scope>
    <source>
        <strain evidence="2">PLBJ-1</strain>
    </source>
</reference>
<comment type="caution">
    <text evidence="2">The sequence shown here is derived from an EMBL/GenBank/DDBJ whole genome shotgun (WGS) entry which is preliminary data.</text>
</comment>
<evidence type="ECO:0000313" key="2">
    <source>
        <dbReference type="EMBL" id="OAQ77694.1"/>
    </source>
</evidence>
<dbReference type="EMBL" id="LSBH01000006">
    <property type="protein sequence ID" value="OAQ77694.1"/>
    <property type="molecule type" value="Genomic_DNA"/>
</dbReference>
<feature type="region of interest" description="Disordered" evidence="1">
    <location>
        <begin position="106"/>
        <end position="130"/>
    </location>
</feature>
<sequence length="282" mass="29981">MEAPTSGLSCWSCLPMTDQTTGSTTIRGTGVDLTPQLSAHAAGMKELGGSDSRPRRGHSDKSKRSKLHVGIELESGRRRIGEVSARRDFHLGNLWRGSVQRASEWRDAVHPGSGRAAPRKKRSAPPLGCASGQAARGAWSDLAGCGEAKKKVMNNKWCPLSLDIFVSRDTEGRTATLCCQGTARTPVINKSTGLHYQCQCNAGDDPSFVCRDEAKEQTGRDVGVKLTRNAICIAPSSGNGSSCGSSSSSSSVPSRPGVRLTRPRTAASIAEPKPHSRLDPCR</sequence>
<organism evidence="2 3">
    <name type="scientific">Purpureocillium lilacinum</name>
    <name type="common">Paecilomyces lilacinus</name>
    <dbReference type="NCBI Taxonomy" id="33203"/>
    <lineage>
        <taxon>Eukaryota</taxon>
        <taxon>Fungi</taxon>
        <taxon>Dikarya</taxon>
        <taxon>Ascomycota</taxon>
        <taxon>Pezizomycotina</taxon>
        <taxon>Sordariomycetes</taxon>
        <taxon>Hypocreomycetidae</taxon>
        <taxon>Hypocreales</taxon>
        <taxon>Ophiocordycipitaceae</taxon>
        <taxon>Purpureocillium</taxon>
    </lineage>
</organism>
<evidence type="ECO:0000256" key="1">
    <source>
        <dbReference type="SAM" id="MobiDB-lite"/>
    </source>
</evidence>
<proteinExistence type="predicted"/>
<feature type="region of interest" description="Disordered" evidence="1">
    <location>
        <begin position="237"/>
        <end position="282"/>
    </location>
</feature>